<dbReference type="Proteomes" id="UP001223586">
    <property type="component" value="Unassembled WGS sequence"/>
</dbReference>
<evidence type="ECO:0000313" key="1">
    <source>
        <dbReference type="EMBL" id="MDQ0177748.1"/>
    </source>
</evidence>
<accession>A0ABT9WWR7</accession>
<keyword evidence="2" id="KW-1185">Reference proteome</keyword>
<proteinExistence type="predicted"/>
<evidence type="ECO:0008006" key="3">
    <source>
        <dbReference type="Google" id="ProtNLM"/>
    </source>
</evidence>
<name>A0ABT9WWR7_9BACI</name>
<dbReference type="RefSeq" id="WP_307232014.1">
    <property type="nucleotide sequence ID" value="NZ_JAUSTT010000026.1"/>
</dbReference>
<protein>
    <recommendedName>
        <fullName evidence="3">STAS/SEC14 domain-containing protein</fullName>
    </recommendedName>
</protein>
<comment type="caution">
    <text evidence="1">The sequence shown here is derived from an EMBL/GenBank/DDBJ whole genome shotgun (WGS) entry which is preliminary data.</text>
</comment>
<reference evidence="1 2" key="1">
    <citation type="submission" date="2023-07" db="EMBL/GenBank/DDBJ databases">
        <title>Genomic Encyclopedia of Type Strains, Phase IV (KMG-IV): sequencing the most valuable type-strain genomes for metagenomic binning, comparative biology and taxonomic classification.</title>
        <authorList>
            <person name="Goeker M."/>
        </authorList>
    </citation>
    <scope>NUCLEOTIDE SEQUENCE [LARGE SCALE GENOMIC DNA]</scope>
    <source>
        <strain evidence="1 2">DSM 23837</strain>
    </source>
</reference>
<organism evidence="1 2">
    <name type="scientific">Bacillus chungangensis</name>
    <dbReference type="NCBI Taxonomy" id="587633"/>
    <lineage>
        <taxon>Bacteria</taxon>
        <taxon>Bacillati</taxon>
        <taxon>Bacillota</taxon>
        <taxon>Bacilli</taxon>
        <taxon>Bacillales</taxon>
        <taxon>Bacillaceae</taxon>
        <taxon>Bacillus</taxon>
    </lineage>
</organism>
<evidence type="ECO:0000313" key="2">
    <source>
        <dbReference type="Proteomes" id="UP001223586"/>
    </source>
</evidence>
<gene>
    <name evidence="1" type="ORF">J2S08_003629</name>
</gene>
<sequence length="137" mass="16060">MIEQKLIDKGEKKCSKYEENASIFKLENTDGFSFINSLEEILKEKQPFELIMVREIEKADKQKEKEVRLAIAKWLKSNKHLISKYYVGFAMVVLNEEEFQKSQPTASKLTTVIYGCPGDMFNTEEEALIWVHHQLRK</sequence>
<dbReference type="EMBL" id="JAUSTT010000026">
    <property type="protein sequence ID" value="MDQ0177748.1"/>
    <property type="molecule type" value="Genomic_DNA"/>
</dbReference>